<gene>
    <name evidence="1" type="ORF">Hgul01_05319</name>
</gene>
<name>A0ABP9X7X4_9CHLR</name>
<proteinExistence type="predicted"/>
<keyword evidence="2" id="KW-1185">Reference proteome</keyword>
<evidence type="ECO:0000313" key="2">
    <source>
        <dbReference type="Proteomes" id="UP001428290"/>
    </source>
</evidence>
<dbReference type="RefSeq" id="WP_345725048.1">
    <property type="nucleotide sequence ID" value="NZ_BAABRU010000055.1"/>
</dbReference>
<dbReference type="Proteomes" id="UP001428290">
    <property type="component" value="Unassembled WGS sequence"/>
</dbReference>
<sequence>MDYQEYRIPAQRVRSLVWHEHALIDWAAGGHRYQLDGTCKQSSVGYAYRFDAALQSASGAWVVIYERLGTKGVLLHHGKIVREINRSFYYADAYEYPVAFLQHPDGRELLGHCPRYRHMLEIEDLATGECLTNAVQREPSDFFHSRLTISPKQTWFLSAGWVWHPIDSLGLYQLDQALADPQILDYRNVDLASDVEINTASFIDDQTLLLVTGELLDWEGQIEDSPFYNLGKQCLARYNLTTNHIDSIVKAEEKVGLIMPLDQQYVLGFYDHPKLFDCTTGKVIQRWPELTTGKQISSIMHHLEAVPPPMAFDPINRRFAVADATGITVIELKY</sequence>
<dbReference type="InterPro" id="IPR011047">
    <property type="entry name" value="Quinoprotein_ADH-like_sf"/>
</dbReference>
<comment type="caution">
    <text evidence="1">The sequence shown here is derived from an EMBL/GenBank/DDBJ whole genome shotgun (WGS) entry which is preliminary data.</text>
</comment>
<evidence type="ECO:0000313" key="1">
    <source>
        <dbReference type="EMBL" id="GAA5531494.1"/>
    </source>
</evidence>
<accession>A0ABP9X7X4</accession>
<reference evidence="1 2" key="1">
    <citation type="submission" date="2024-02" db="EMBL/GenBank/DDBJ databases">
        <title>Herpetosiphon gulosus NBRC 112829.</title>
        <authorList>
            <person name="Ichikawa N."/>
            <person name="Katano-Makiyama Y."/>
            <person name="Hidaka K."/>
        </authorList>
    </citation>
    <scope>NUCLEOTIDE SEQUENCE [LARGE SCALE GENOMIC DNA]</scope>
    <source>
        <strain evidence="1 2">NBRC 112829</strain>
    </source>
</reference>
<dbReference type="EMBL" id="BAABRU010000055">
    <property type="protein sequence ID" value="GAA5531494.1"/>
    <property type="molecule type" value="Genomic_DNA"/>
</dbReference>
<dbReference type="SUPFAM" id="SSF50998">
    <property type="entry name" value="Quinoprotein alcohol dehydrogenase-like"/>
    <property type="match status" value="1"/>
</dbReference>
<protein>
    <submittedName>
        <fullName evidence="1">Uncharacterized protein</fullName>
    </submittedName>
</protein>
<organism evidence="1 2">
    <name type="scientific">Herpetosiphon gulosus</name>
    <dbReference type="NCBI Taxonomy" id="1973496"/>
    <lineage>
        <taxon>Bacteria</taxon>
        <taxon>Bacillati</taxon>
        <taxon>Chloroflexota</taxon>
        <taxon>Chloroflexia</taxon>
        <taxon>Herpetosiphonales</taxon>
        <taxon>Herpetosiphonaceae</taxon>
        <taxon>Herpetosiphon</taxon>
    </lineage>
</organism>